<keyword evidence="1" id="KW-0812">Transmembrane</keyword>
<name>A0A937W7J5_UNCTE</name>
<comment type="caution">
    <text evidence="3">The sequence shown here is derived from an EMBL/GenBank/DDBJ whole genome shotgun (WGS) entry which is preliminary data.</text>
</comment>
<evidence type="ECO:0000256" key="1">
    <source>
        <dbReference type="SAM" id="Phobius"/>
    </source>
</evidence>
<feature type="transmembrane region" description="Helical" evidence="1">
    <location>
        <begin position="6"/>
        <end position="28"/>
    </location>
</feature>
<dbReference type="Pfam" id="PF05425">
    <property type="entry name" value="CopD"/>
    <property type="match status" value="1"/>
</dbReference>
<accession>A0A937W7J5</accession>
<feature type="transmembrane region" description="Helical" evidence="1">
    <location>
        <begin position="49"/>
        <end position="70"/>
    </location>
</feature>
<keyword evidence="1" id="KW-1133">Transmembrane helix</keyword>
<reference evidence="3" key="1">
    <citation type="submission" date="2019-03" db="EMBL/GenBank/DDBJ databases">
        <title>Lake Tanganyika Metagenome-Assembled Genomes (MAGs).</title>
        <authorList>
            <person name="Tran P."/>
        </authorList>
    </citation>
    <scope>NUCLEOTIDE SEQUENCE</scope>
    <source>
        <strain evidence="3">K_DeepCast_65m_m2_066</strain>
    </source>
</reference>
<gene>
    <name evidence="3" type="ORF">FJZ47_22100</name>
</gene>
<keyword evidence="1" id="KW-0472">Membrane</keyword>
<dbReference type="EMBL" id="VGLS01000918">
    <property type="protein sequence ID" value="MBM3226466.1"/>
    <property type="molecule type" value="Genomic_DNA"/>
</dbReference>
<dbReference type="InterPro" id="IPR008457">
    <property type="entry name" value="Cu-R_CopD_dom"/>
</dbReference>
<protein>
    <recommendedName>
        <fullName evidence="2">Copper resistance protein D domain-containing protein</fullName>
    </recommendedName>
</protein>
<evidence type="ECO:0000313" key="3">
    <source>
        <dbReference type="EMBL" id="MBM3226466.1"/>
    </source>
</evidence>
<dbReference type="GO" id="GO:0016020">
    <property type="term" value="C:membrane"/>
    <property type="evidence" value="ECO:0007669"/>
    <property type="project" value="InterPro"/>
</dbReference>
<feature type="domain" description="Copper resistance protein D" evidence="2">
    <location>
        <begin position="44"/>
        <end position="98"/>
    </location>
</feature>
<dbReference type="Proteomes" id="UP000712673">
    <property type="component" value="Unassembled WGS sequence"/>
</dbReference>
<proteinExistence type="predicted"/>
<organism evidence="3 4">
    <name type="scientific">Tectimicrobiota bacterium</name>
    <dbReference type="NCBI Taxonomy" id="2528274"/>
    <lineage>
        <taxon>Bacteria</taxon>
        <taxon>Pseudomonadati</taxon>
        <taxon>Nitrospinota/Tectimicrobiota group</taxon>
        <taxon>Candidatus Tectimicrobiota</taxon>
    </lineage>
</organism>
<evidence type="ECO:0000313" key="4">
    <source>
        <dbReference type="Proteomes" id="UP000712673"/>
    </source>
</evidence>
<feature type="transmembrane region" description="Helical" evidence="1">
    <location>
        <begin position="82"/>
        <end position="100"/>
    </location>
</feature>
<sequence length="107" mass="11722">MPVLSSMSHLIGAVLWGGGLLTWAYVPWSLLLQDLKEHMPRLSQAIERFSLLAFVAVVLLATAGVITAFLHTYGLAALTQTLYGRTIAGKIALFVGPLVWRRITSWS</sequence>
<dbReference type="AlphaFoldDB" id="A0A937W7J5"/>
<evidence type="ECO:0000259" key="2">
    <source>
        <dbReference type="Pfam" id="PF05425"/>
    </source>
</evidence>